<evidence type="ECO:0000313" key="2">
    <source>
        <dbReference type="EMBL" id="KAF6833293.1"/>
    </source>
</evidence>
<dbReference type="AlphaFoldDB" id="A0A8H6KL64"/>
<accession>A0A8H6KL64</accession>
<evidence type="ECO:0000256" key="1">
    <source>
        <dbReference type="SAM" id="MobiDB-lite"/>
    </source>
</evidence>
<proteinExistence type="predicted"/>
<feature type="compositionally biased region" description="Basic and acidic residues" evidence="1">
    <location>
        <begin position="344"/>
        <end position="355"/>
    </location>
</feature>
<reference evidence="2" key="1">
    <citation type="journal article" date="2020" name="Phytopathology">
        <title>Genome Sequence Resources of Colletotrichum truncatum, C. plurivorum, C. musicola, and C. sojae: Four Species Pathogenic to Soybean (Glycine max).</title>
        <authorList>
            <person name="Rogerio F."/>
            <person name="Boufleur T.R."/>
            <person name="Ciampi-Guillardi M."/>
            <person name="Sukno S.A."/>
            <person name="Thon M.R."/>
            <person name="Massola Junior N.S."/>
            <person name="Baroncelli R."/>
        </authorList>
    </citation>
    <scope>NUCLEOTIDE SEQUENCE</scope>
    <source>
        <strain evidence="2">LFN00145</strain>
    </source>
</reference>
<protein>
    <submittedName>
        <fullName evidence="2">Uncharacterized protein</fullName>
    </submittedName>
</protein>
<sequence length="355" mass="38783">MKTPIIPCIYTISQRALGKHRQTRQNQPRRAPTSVPIHGLAETGVTMRTVSRFFFIFPVCGRGPPLARGPRDEEPRVSNTWCRNPATCTVSAPGCIIANQPRRHKLCPCSERTCKVWRGGDGVTETLRPYGRMKTRDRMAVDVARPQVRVSEAVLGREQGGRGANDDFTEAWRNRALLPSQAPRPRLHRADGPGSISSDSRSFSLLDVGAASTGSCGAQRPSYTAYQGRCSGKQGSTAPAGPASVSGQRSHTPRQGGYTWPEPDATVVHSEEAEEAPTFPSPVSSSTAPTLSRPDATWEFSGFRSAAVSVVCCPESRDYQSSQSRGFRTRPESSDVRGMPRSFDVSRPRRRSADR</sequence>
<dbReference type="Proteomes" id="UP000654918">
    <property type="component" value="Unassembled WGS sequence"/>
</dbReference>
<evidence type="ECO:0000313" key="3">
    <source>
        <dbReference type="Proteomes" id="UP000654918"/>
    </source>
</evidence>
<feature type="region of interest" description="Disordered" evidence="1">
    <location>
        <begin position="227"/>
        <end position="292"/>
    </location>
</feature>
<feature type="region of interest" description="Disordered" evidence="1">
    <location>
        <begin position="315"/>
        <end position="355"/>
    </location>
</feature>
<feature type="region of interest" description="Disordered" evidence="1">
    <location>
        <begin position="176"/>
        <end position="200"/>
    </location>
</feature>
<organism evidence="2 3">
    <name type="scientific">Colletotrichum plurivorum</name>
    <dbReference type="NCBI Taxonomy" id="2175906"/>
    <lineage>
        <taxon>Eukaryota</taxon>
        <taxon>Fungi</taxon>
        <taxon>Dikarya</taxon>
        <taxon>Ascomycota</taxon>
        <taxon>Pezizomycotina</taxon>
        <taxon>Sordariomycetes</taxon>
        <taxon>Hypocreomycetidae</taxon>
        <taxon>Glomerellales</taxon>
        <taxon>Glomerellaceae</taxon>
        <taxon>Colletotrichum</taxon>
        <taxon>Colletotrichum orchidearum species complex</taxon>
    </lineage>
</organism>
<dbReference type="EMBL" id="WIGO01000060">
    <property type="protein sequence ID" value="KAF6833293.1"/>
    <property type="molecule type" value="Genomic_DNA"/>
</dbReference>
<comment type="caution">
    <text evidence="2">The sequence shown here is derived from an EMBL/GenBank/DDBJ whole genome shotgun (WGS) entry which is preliminary data.</text>
</comment>
<gene>
    <name evidence="2" type="ORF">CPLU01_05644</name>
</gene>
<feature type="compositionally biased region" description="Polar residues" evidence="1">
    <location>
        <begin position="281"/>
        <end position="290"/>
    </location>
</feature>
<keyword evidence="3" id="KW-1185">Reference proteome</keyword>
<name>A0A8H6KL64_9PEZI</name>